<keyword evidence="1" id="KW-0805">Transcription regulation</keyword>
<dbReference type="AlphaFoldDB" id="A0A538TWB0"/>
<evidence type="ECO:0000256" key="2">
    <source>
        <dbReference type="ARBA" id="ARBA00023125"/>
    </source>
</evidence>
<accession>A0A538TWB0</accession>
<gene>
    <name evidence="6" type="ORF">E6K78_03085</name>
</gene>
<evidence type="ECO:0000256" key="3">
    <source>
        <dbReference type="ARBA" id="ARBA00023163"/>
    </source>
</evidence>
<organism evidence="6 7">
    <name type="scientific">Eiseniibacteriota bacterium</name>
    <dbReference type="NCBI Taxonomy" id="2212470"/>
    <lineage>
        <taxon>Bacteria</taxon>
        <taxon>Candidatus Eiseniibacteriota</taxon>
    </lineage>
</organism>
<evidence type="ECO:0000256" key="1">
    <source>
        <dbReference type="ARBA" id="ARBA00023015"/>
    </source>
</evidence>
<dbReference type="SUPFAM" id="SSF46689">
    <property type="entry name" value="Homeodomain-like"/>
    <property type="match status" value="1"/>
</dbReference>
<keyword evidence="2 4" id="KW-0238">DNA-binding</keyword>
<feature type="domain" description="HTH tetR-type" evidence="5">
    <location>
        <begin position="76"/>
        <end position="136"/>
    </location>
</feature>
<keyword evidence="3" id="KW-0804">Transcription</keyword>
<dbReference type="Proteomes" id="UP000316609">
    <property type="component" value="Unassembled WGS sequence"/>
</dbReference>
<dbReference type="Pfam" id="PF00440">
    <property type="entry name" value="TetR_N"/>
    <property type="match status" value="1"/>
</dbReference>
<dbReference type="InterPro" id="IPR036271">
    <property type="entry name" value="Tet_transcr_reg_TetR-rel_C_sf"/>
</dbReference>
<dbReference type="EMBL" id="VBOY01000023">
    <property type="protein sequence ID" value="TMQ67913.1"/>
    <property type="molecule type" value="Genomic_DNA"/>
</dbReference>
<dbReference type="SUPFAM" id="SSF48498">
    <property type="entry name" value="Tetracyclin repressor-like, C-terminal domain"/>
    <property type="match status" value="1"/>
</dbReference>
<evidence type="ECO:0000256" key="4">
    <source>
        <dbReference type="PROSITE-ProRule" id="PRU00335"/>
    </source>
</evidence>
<evidence type="ECO:0000259" key="5">
    <source>
        <dbReference type="PROSITE" id="PS50977"/>
    </source>
</evidence>
<dbReference type="InterPro" id="IPR009057">
    <property type="entry name" value="Homeodomain-like_sf"/>
</dbReference>
<dbReference type="Gene3D" id="1.10.357.10">
    <property type="entry name" value="Tetracycline Repressor, domain 2"/>
    <property type="match status" value="1"/>
</dbReference>
<proteinExistence type="predicted"/>
<evidence type="ECO:0000313" key="6">
    <source>
        <dbReference type="EMBL" id="TMQ67913.1"/>
    </source>
</evidence>
<dbReference type="GO" id="GO:0000976">
    <property type="term" value="F:transcription cis-regulatory region binding"/>
    <property type="evidence" value="ECO:0007669"/>
    <property type="project" value="TreeGrafter"/>
</dbReference>
<name>A0A538TWB0_UNCEI</name>
<comment type="caution">
    <text evidence="6">The sequence shown here is derived from an EMBL/GenBank/DDBJ whole genome shotgun (WGS) entry which is preliminary data.</text>
</comment>
<dbReference type="PRINTS" id="PR00455">
    <property type="entry name" value="HTHTETR"/>
</dbReference>
<dbReference type="InterPro" id="IPR050109">
    <property type="entry name" value="HTH-type_TetR-like_transc_reg"/>
</dbReference>
<dbReference type="PANTHER" id="PTHR30055:SF234">
    <property type="entry name" value="HTH-TYPE TRANSCRIPTIONAL REGULATOR BETI"/>
    <property type="match status" value="1"/>
</dbReference>
<dbReference type="PROSITE" id="PS50977">
    <property type="entry name" value="HTH_TETR_2"/>
    <property type="match status" value="1"/>
</dbReference>
<reference evidence="6 7" key="1">
    <citation type="journal article" date="2019" name="Nat. Microbiol.">
        <title>Mediterranean grassland soil C-N compound turnover is dependent on rainfall and depth, and is mediated by genomically divergent microorganisms.</title>
        <authorList>
            <person name="Diamond S."/>
            <person name="Andeer P.F."/>
            <person name="Li Z."/>
            <person name="Crits-Christoph A."/>
            <person name="Burstein D."/>
            <person name="Anantharaman K."/>
            <person name="Lane K.R."/>
            <person name="Thomas B.C."/>
            <person name="Pan C."/>
            <person name="Northen T.R."/>
            <person name="Banfield J.F."/>
        </authorList>
    </citation>
    <scope>NUCLEOTIDE SEQUENCE [LARGE SCALE GENOMIC DNA]</scope>
    <source>
        <strain evidence="6">WS_8</strain>
    </source>
</reference>
<dbReference type="Gene3D" id="1.10.10.60">
    <property type="entry name" value="Homeodomain-like"/>
    <property type="match status" value="1"/>
</dbReference>
<protein>
    <submittedName>
        <fullName evidence="6">TetR/AcrR family transcriptional regulator</fullName>
    </submittedName>
</protein>
<dbReference type="GO" id="GO:0003700">
    <property type="term" value="F:DNA-binding transcription factor activity"/>
    <property type="evidence" value="ECO:0007669"/>
    <property type="project" value="TreeGrafter"/>
</dbReference>
<sequence>MESFHSSDAWAHPRVPMASSSVSADIASRNRGRMARPPDPHLVWTLRSRWGINEGVAQVLNPNSASPRRLRNRLRDATRRAILEAAEDVYSRWGIGAGKIEEVAARAGVSVGTVYNYFADRRTLATSLVETRRAELLNRVDAALACCDSFESRLRAFLDAVLQHFARHRKFFAILVHGESGRHGAGPLAGSAGPSATLHELTRRARAIVDLGQALGRLRDEDPGFLAAVLVGAVRAVLLRSLTERGEPELEGLRERLECMFLRGAGG</sequence>
<evidence type="ECO:0000313" key="7">
    <source>
        <dbReference type="Proteomes" id="UP000316609"/>
    </source>
</evidence>
<dbReference type="PANTHER" id="PTHR30055">
    <property type="entry name" value="HTH-TYPE TRANSCRIPTIONAL REGULATOR RUTR"/>
    <property type="match status" value="1"/>
</dbReference>
<dbReference type="InterPro" id="IPR001647">
    <property type="entry name" value="HTH_TetR"/>
</dbReference>
<feature type="DNA-binding region" description="H-T-H motif" evidence="4">
    <location>
        <begin position="99"/>
        <end position="118"/>
    </location>
</feature>